<name>A0A9W6YCR2_9STRA</name>
<sequence length="283" mass="28452">MRCCSKRLGAFCVLRTGPPNHRLKEVWIRVTSTFARTEILPVKKVLISCWGKRVLFPECVSVLVIANGRDGAGGLDGADVAAARGGADATGSLGGADDADGGTRRPNVAAARGGTDVAAAHGGVDVVAVLGAGCACCGADVAAARRGAGVAGDHGGGDVAGIISVGSGRGGVYVAGAVGGGGARGRGRGCAPVLGEDYDGRDRDDIGASSSESGRDNDESEIDSGNDEGSAYVDEDNVGENSKADQDSDNSVQSIVSSTPHFQSPQPVRSETLTQERQTVAQL</sequence>
<feature type="region of interest" description="Disordered" evidence="1">
    <location>
        <begin position="177"/>
        <end position="283"/>
    </location>
</feature>
<reference evidence="2" key="1">
    <citation type="submission" date="2023-04" db="EMBL/GenBank/DDBJ databases">
        <title>Phytophthora fragariaefolia NBRC 109709.</title>
        <authorList>
            <person name="Ichikawa N."/>
            <person name="Sato H."/>
            <person name="Tonouchi N."/>
        </authorList>
    </citation>
    <scope>NUCLEOTIDE SEQUENCE</scope>
    <source>
        <strain evidence="2">NBRC 109709</strain>
    </source>
</reference>
<accession>A0A9W6YCR2</accession>
<protein>
    <submittedName>
        <fullName evidence="2">Unnamed protein product</fullName>
    </submittedName>
</protein>
<organism evidence="2 3">
    <name type="scientific">Phytophthora fragariaefolia</name>
    <dbReference type="NCBI Taxonomy" id="1490495"/>
    <lineage>
        <taxon>Eukaryota</taxon>
        <taxon>Sar</taxon>
        <taxon>Stramenopiles</taxon>
        <taxon>Oomycota</taxon>
        <taxon>Peronosporomycetes</taxon>
        <taxon>Peronosporales</taxon>
        <taxon>Peronosporaceae</taxon>
        <taxon>Phytophthora</taxon>
    </lineage>
</organism>
<evidence type="ECO:0000256" key="1">
    <source>
        <dbReference type="SAM" id="MobiDB-lite"/>
    </source>
</evidence>
<proteinExistence type="predicted"/>
<evidence type="ECO:0000313" key="3">
    <source>
        <dbReference type="Proteomes" id="UP001165121"/>
    </source>
</evidence>
<evidence type="ECO:0000313" key="2">
    <source>
        <dbReference type="EMBL" id="GMF58837.1"/>
    </source>
</evidence>
<gene>
    <name evidence="2" type="ORF">Pfra01_002536800</name>
</gene>
<keyword evidence="3" id="KW-1185">Reference proteome</keyword>
<dbReference type="Proteomes" id="UP001165121">
    <property type="component" value="Unassembled WGS sequence"/>
</dbReference>
<comment type="caution">
    <text evidence="2">The sequence shown here is derived from an EMBL/GenBank/DDBJ whole genome shotgun (WGS) entry which is preliminary data.</text>
</comment>
<dbReference type="AlphaFoldDB" id="A0A9W6YCR2"/>
<feature type="compositionally biased region" description="Polar residues" evidence="1">
    <location>
        <begin position="249"/>
        <end position="283"/>
    </location>
</feature>
<dbReference type="EMBL" id="BSXT01004751">
    <property type="protein sequence ID" value="GMF58837.1"/>
    <property type="molecule type" value="Genomic_DNA"/>
</dbReference>